<reference evidence="1 2" key="1">
    <citation type="journal article" date="2018" name="Genome Biol. Evol.">
        <title>Multiple Roots of Fruiting Body Formation in Amoebozoa.</title>
        <authorList>
            <person name="Hillmann F."/>
            <person name="Forbes G."/>
            <person name="Novohradska S."/>
            <person name="Ferling I."/>
            <person name="Riege K."/>
            <person name="Groth M."/>
            <person name="Westermann M."/>
            <person name="Marz M."/>
            <person name="Spaller T."/>
            <person name="Winckler T."/>
            <person name="Schaap P."/>
            <person name="Glockner G."/>
        </authorList>
    </citation>
    <scope>NUCLEOTIDE SEQUENCE [LARGE SCALE GENOMIC DNA]</scope>
    <source>
        <strain evidence="1 2">Jena</strain>
    </source>
</reference>
<accession>A0A2P6N041</accession>
<dbReference type="EMBL" id="MDYQ01000269">
    <property type="protein sequence ID" value="PRP77300.1"/>
    <property type="molecule type" value="Genomic_DNA"/>
</dbReference>
<organism evidence="1 2">
    <name type="scientific">Planoprotostelium fungivorum</name>
    <dbReference type="NCBI Taxonomy" id="1890364"/>
    <lineage>
        <taxon>Eukaryota</taxon>
        <taxon>Amoebozoa</taxon>
        <taxon>Evosea</taxon>
        <taxon>Variosea</taxon>
        <taxon>Cavosteliida</taxon>
        <taxon>Cavosteliaceae</taxon>
        <taxon>Planoprotostelium</taxon>
    </lineage>
</organism>
<sequence>MDKYFLFTCCLRVLKQHYELPAKLVSVFVQGIGHMPDHFSCIFAQHGSTHKFVKSNQSQYHKYKTVALFVCPAFNSFSYTEFLNPLYGTILRPPPGMKVQHLPKGIRKYVTRNPADFKDYLDEISAETKYLSTISRLVKKEWSRCKEQNQEKNSAGCRELRGCYR</sequence>
<name>A0A2P6N041_9EUKA</name>
<dbReference type="AlphaFoldDB" id="A0A2P6N041"/>
<keyword evidence="2" id="KW-1185">Reference proteome</keyword>
<comment type="caution">
    <text evidence="1">The sequence shown here is derived from an EMBL/GenBank/DDBJ whole genome shotgun (WGS) entry which is preliminary data.</text>
</comment>
<dbReference type="Proteomes" id="UP000241769">
    <property type="component" value="Unassembled WGS sequence"/>
</dbReference>
<gene>
    <name evidence="1" type="ORF">PROFUN_05545</name>
</gene>
<dbReference type="InParanoid" id="A0A2P6N041"/>
<evidence type="ECO:0000313" key="1">
    <source>
        <dbReference type="EMBL" id="PRP77300.1"/>
    </source>
</evidence>
<proteinExistence type="predicted"/>
<evidence type="ECO:0000313" key="2">
    <source>
        <dbReference type="Proteomes" id="UP000241769"/>
    </source>
</evidence>
<protein>
    <submittedName>
        <fullName evidence="1">Uncharacterized protein</fullName>
    </submittedName>
</protein>